<dbReference type="PANTHER" id="PTHR35008:SF8">
    <property type="entry name" value="ALCOHOL DEHYDROGENASE CYTOCHROME C SUBUNIT"/>
    <property type="match status" value="1"/>
</dbReference>
<evidence type="ECO:0000256" key="1">
    <source>
        <dbReference type="ARBA" id="ARBA00022617"/>
    </source>
</evidence>
<keyword evidence="1 4" id="KW-0349">Heme</keyword>
<accession>A0A0M9GPE0</accession>
<feature type="domain" description="Cytochrome c" evidence="5">
    <location>
        <begin position="41"/>
        <end position="149"/>
    </location>
</feature>
<name>A0A0M9GPE0_9HYPH</name>
<keyword evidence="2 4" id="KW-0479">Metal-binding</keyword>
<dbReference type="OrthoDB" id="9811281at2"/>
<dbReference type="AlphaFoldDB" id="A0A0M9GPE0"/>
<evidence type="ECO:0000313" key="7">
    <source>
        <dbReference type="Proteomes" id="UP000038011"/>
    </source>
</evidence>
<evidence type="ECO:0000256" key="2">
    <source>
        <dbReference type="ARBA" id="ARBA00022723"/>
    </source>
</evidence>
<dbReference type="GO" id="GO:0020037">
    <property type="term" value="F:heme binding"/>
    <property type="evidence" value="ECO:0007669"/>
    <property type="project" value="InterPro"/>
</dbReference>
<keyword evidence="7" id="KW-1185">Reference proteome</keyword>
<reference evidence="6 7" key="1">
    <citation type="submission" date="2015-01" db="EMBL/GenBank/DDBJ databases">
        <title>Ahrensia donghaiensis sp. nov., a novel dimethylsulphoniopropionate-cleavage bacterium isolated from seawater and emended descriptions of the genus Ahrensia and Ahrensia kielensis.</title>
        <authorList>
            <person name="Liu J."/>
        </authorList>
    </citation>
    <scope>NUCLEOTIDE SEQUENCE [LARGE SCALE GENOMIC DNA]</scope>
    <source>
        <strain evidence="6 7">LZD062</strain>
    </source>
</reference>
<protein>
    <submittedName>
        <fullName evidence="6">Cytochrome C</fullName>
    </submittedName>
</protein>
<dbReference type="PANTHER" id="PTHR35008">
    <property type="entry name" value="BLL4482 PROTEIN-RELATED"/>
    <property type="match status" value="1"/>
</dbReference>
<dbReference type="InterPro" id="IPR009056">
    <property type="entry name" value="Cyt_c-like_dom"/>
</dbReference>
<dbReference type="STRING" id="1514904.SU32_02940"/>
<proteinExistence type="predicted"/>
<dbReference type="PATRIC" id="fig|1514904.3.peg.2288"/>
<dbReference type="InterPro" id="IPR051459">
    <property type="entry name" value="Cytochrome_c-type_DH"/>
</dbReference>
<dbReference type="GO" id="GO:0009055">
    <property type="term" value="F:electron transfer activity"/>
    <property type="evidence" value="ECO:0007669"/>
    <property type="project" value="InterPro"/>
</dbReference>
<dbReference type="RefSeq" id="WP_053997849.1">
    <property type="nucleotide sequence ID" value="NZ_JXMU01000003.1"/>
</dbReference>
<dbReference type="InterPro" id="IPR036909">
    <property type="entry name" value="Cyt_c-like_dom_sf"/>
</dbReference>
<evidence type="ECO:0000256" key="4">
    <source>
        <dbReference type="PROSITE-ProRule" id="PRU00433"/>
    </source>
</evidence>
<keyword evidence="3 4" id="KW-0408">Iron</keyword>
<sequence>MKRLLAALVFIGLIGGAVFWFLTAPQRLDESVLASVEGHQPDLVNGETLFWAGGCASCHAAPEASGEDKKLLSGGLVLATDFGDFAVPNISPSNEHGLGDWSFEDFANAMKQGVSPKGRHYYPAFPYASYTHMSEVDLADLFAFLKQLPISDEPDKASDIAFPFNVRRGLGLWKKLYLNDAPVISDAALGDDEQLLRGRYLVEGPGHCGECHTPRSLAGGMKRGEWLEGAPSPEGDGRIPGITNGPDDLESWSATDIAYLLETGFTPDFDSVGSSMADVTASYAFVPAEDRDAIAAYLKHIQPE</sequence>
<gene>
    <name evidence="6" type="ORF">SU32_02940</name>
</gene>
<evidence type="ECO:0000313" key="6">
    <source>
        <dbReference type="EMBL" id="KPB02246.1"/>
    </source>
</evidence>
<organism evidence="6 7">
    <name type="scientific">Ahrensia marina</name>
    <dbReference type="NCBI Taxonomy" id="1514904"/>
    <lineage>
        <taxon>Bacteria</taxon>
        <taxon>Pseudomonadati</taxon>
        <taxon>Pseudomonadota</taxon>
        <taxon>Alphaproteobacteria</taxon>
        <taxon>Hyphomicrobiales</taxon>
        <taxon>Ahrensiaceae</taxon>
        <taxon>Ahrensia</taxon>
    </lineage>
</organism>
<dbReference type="Pfam" id="PF00034">
    <property type="entry name" value="Cytochrom_C"/>
    <property type="match status" value="1"/>
</dbReference>
<dbReference type="Gene3D" id="1.10.760.10">
    <property type="entry name" value="Cytochrome c-like domain"/>
    <property type="match status" value="1"/>
</dbReference>
<dbReference type="EMBL" id="JXMU01000003">
    <property type="protein sequence ID" value="KPB02246.1"/>
    <property type="molecule type" value="Genomic_DNA"/>
</dbReference>
<dbReference type="PROSITE" id="PS51007">
    <property type="entry name" value="CYTC"/>
    <property type="match status" value="2"/>
</dbReference>
<dbReference type="SUPFAM" id="SSF46626">
    <property type="entry name" value="Cytochrome c"/>
    <property type="match status" value="2"/>
</dbReference>
<feature type="domain" description="Cytochrome c" evidence="5">
    <location>
        <begin position="193"/>
        <end position="302"/>
    </location>
</feature>
<dbReference type="Proteomes" id="UP000038011">
    <property type="component" value="Unassembled WGS sequence"/>
</dbReference>
<evidence type="ECO:0000259" key="5">
    <source>
        <dbReference type="PROSITE" id="PS51007"/>
    </source>
</evidence>
<dbReference type="GO" id="GO:0046872">
    <property type="term" value="F:metal ion binding"/>
    <property type="evidence" value="ECO:0007669"/>
    <property type="project" value="UniProtKB-KW"/>
</dbReference>
<evidence type="ECO:0000256" key="3">
    <source>
        <dbReference type="ARBA" id="ARBA00023004"/>
    </source>
</evidence>
<comment type="caution">
    <text evidence="6">The sequence shown here is derived from an EMBL/GenBank/DDBJ whole genome shotgun (WGS) entry which is preliminary data.</text>
</comment>